<accession>A0A1D2VHT3</accession>
<organism evidence="2 3">
    <name type="scientific">Ascoidea rubescens DSM 1968</name>
    <dbReference type="NCBI Taxonomy" id="1344418"/>
    <lineage>
        <taxon>Eukaryota</taxon>
        <taxon>Fungi</taxon>
        <taxon>Dikarya</taxon>
        <taxon>Ascomycota</taxon>
        <taxon>Saccharomycotina</taxon>
        <taxon>Saccharomycetes</taxon>
        <taxon>Ascoideaceae</taxon>
        <taxon>Ascoidea</taxon>
    </lineage>
</organism>
<proteinExistence type="predicted"/>
<reference evidence="3" key="1">
    <citation type="submission" date="2016-05" db="EMBL/GenBank/DDBJ databases">
        <title>Comparative genomics of biotechnologically important yeasts.</title>
        <authorList>
            <consortium name="DOE Joint Genome Institute"/>
            <person name="Riley R."/>
            <person name="Haridas S."/>
            <person name="Wolfe K.H."/>
            <person name="Lopes M.R."/>
            <person name="Hittinger C.T."/>
            <person name="Goker M."/>
            <person name="Salamov A."/>
            <person name="Wisecaver J."/>
            <person name="Long T.M."/>
            <person name="Aerts A.L."/>
            <person name="Barry K."/>
            <person name="Choi C."/>
            <person name="Clum A."/>
            <person name="Coughlan A.Y."/>
            <person name="Deshpande S."/>
            <person name="Douglass A.P."/>
            <person name="Hanson S.J."/>
            <person name="Klenk H.-P."/>
            <person name="Labutti K."/>
            <person name="Lapidus A."/>
            <person name="Lindquist E."/>
            <person name="Lipzen A."/>
            <person name="Meier-Kolthoff J.P."/>
            <person name="Ohm R.A."/>
            <person name="Otillar R.P."/>
            <person name="Pangilinan J."/>
            <person name="Peng Y."/>
            <person name="Rokas A."/>
            <person name="Rosa C.A."/>
            <person name="Scheuner C."/>
            <person name="Sibirny A.A."/>
            <person name="Slot J.C."/>
            <person name="Stielow J.B."/>
            <person name="Sun H."/>
            <person name="Kurtzman C.P."/>
            <person name="Blackwell M."/>
            <person name="Grigoriev I.V."/>
            <person name="Jeffries T.W."/>
        </authorList>
    </citation>
    <scope>NUCLEOTIDE SEQUENCE [LARGE SCALE GENOMIC DNA]</scope>
    <source>
        <strain evidence="3">DSM 1968</strain>
    </source>
</reference>
<evidence type="ECO:0000313" key="3">
    <source>
        <dbReference type="Proteomes" id="UP000095038"/>
    </source>
</evidence>
<name>A0A1D2VHT3_9ASCO</name>
<dbReference type="RefSeq" id="XP_020047521.1">
    <property type="nucleotide sequence ID" value="XM_020193271.1"/>
</dbReference>
<dbReference type="AlphaFoldDB" id="A0A1D2VHT3"/>
<dbReference type="Pfam" id="PF21693">
    <property type="entry name" value="SWT1_3rd"/>
    <property type="match status" value="1"/>
</dbReference>
<dbReference type="Proteomes" id="UP000095038">
    <property type="component" value="Unassembled WGS sequence"/>
</dbReference>
<dbReference type="InterPro" id="IPR049014">
    <property type="entry name" value="SWT1_C"/>
</dbReference>
<dbReference type="OrthoDB" id="2017974at2759"/>
<feature type="domain" description="Transcriptional protein SWT1 C-terminal" evidence="1">
    <location>
        <begin position="3"/>
        <end position="46"/>
    </location>
</feature>
<dbReference type="EMBL" id="KV454480">
    <property type="protein sequence ID" value="ODV61214.1"/>
    <property type="molecule type" value="Genomic_DNA"/>
</dbReference>
<protein>
    <recommendedName>
        <fullName evidence="1">Transcriptional protein SWT1 C-terminal domain-containing protein</fullName>
    </recommendedName>
</protein>
<evidence type="ECO:0000313" key="2">
    <source>
        <dbReference type="EMBL" id="ODV61214.1"/>
    </source>
</evidence>
<sequence length="52" mass="6240">MKLTNLPINQNDLTDFIKFWSLILDGLYFFSSKKNIDSLEILKNYWNEIVQD</sequence>
<dbReference type="InParanoid" id="A0A1D2VHT3"/>
<keyword evidence="3" id="KW-1185">Reference proteome</keyword>
<evidence type="ECO:0000259" key="1">
    <source>
        <dbReference type="Pfam" id="PF21693"/>
    </source>
</evidence>
<gene>
    <name evidence="2" type="ORF">ASCRUDRAFT_75919</name>
</gene>
<dbReference type="GeneID" id="30966907"/>